<reference evidence="1" key="1">
    <citation type="submission" date="2018-05" db="EMBL/GenBank/DDBJ databases">
        <authorList>
            <person name="Lanie J.A."/>
            <person name="Ng W.-L."/>
            <person name="Kazmierczak K.M."/>
            <person name="Andrzejewski T.M."/>
            <person name="Davidsen T.M."/>
            <person name="Wayne K.J."/>
            <person name="Tettelin H."/>
            <person name="Glass J.I."/>
            <person name="Rusch D."/>
            <person name="Podicherti R."/>
            <person name="Tsui H.-C.T."/>
            <person name="Winkler M.E."/>
        </authorList>
    </citation>
    <scope>NUCLEOTIDE SEQUENCE</scope>
</reference>
<proteinExistence type="predicted"/>
<protein>
    <submittedName>
        <fullName evidence="1">Uncharacterized protein</fullName>
    </submittedName>
</protein>
<name>A0A382JQC5_9ZZZZ</name>
<gene>
    <name evidence="1" type="ORF">METZ01_LOCUS266882</name>
</gene>
<evidence type="ECO:0000313" key="1">
    <source>
        <dbReference type="EMBL" id="SVC14028.1"/>
    </source>
</evidence>
<sequence length="91" mass="10693">MEKNDTQEPNTETDIKGNPPYYKIDHRLAVLIWEVLLEEGWIDLERSLSRIMIDQGCKGIESKDMVILLCFWKDYLEENNLACLLPTDQLH</sequence>
<accession>A0A382JQC5</accession>
<dbReference type="AlphaFoldDB" id="A0A382JQC5"/>
<organism evidence="1">
    <name type="scientific">marine metagenome</name>
    <dbReference type="NCBI Taxonomy" id="408172"/>
    <lineage>
        <taxon>unclassified sequences</taxon>
        <taxon>metagenomes</taxon>
        <taxon>ecological metagenomes</taxon>
    </lineage>
</organism>
<dbReference type="EMBL" id="UINC01075643">
    <property type="protein sequence ID" value="SVC14028.1"/>
    <property type="molecule type" value="Genomic_DNA"/>
</dbReference>